<dbReference type="EMBL" id="BLXT01005615">
    <property type="protein sequence ID" value="GFO24354.1"/>
    <property type="molecule type" value="Genomic_DNA"/>
</dbReference>
<name>A0AAV4BZP3_9GAST</name>
<evidence type="ECO:0000256" key="1">
    <source>
        <dbReference type="SAM" id="Phobius"/>
    </source>
</evidence>
<dbReference type="AlphaFoldDB" id="A0AAV4BZP3"/>
<accession>A0AAV4BZP3</accession>
<keyword evidence="1" id="KW-0472">Membrane</keyword>
<keyword evidence="1" id="KW-0812">Transmembrane</keyword>
<keyword evidence="1" id="KW-1133">Transmembrane helix</keyword>
<feature type="transmembrane region" description="Helical" evidence="1">
    <location>
        <begin position="102"/>
        <end position="125"/>
    </location>
</feature>
<reference evidence="2 3" key="1">
    <citation type="journal article" date="2021" name="Elife">
        <title>Chloroplast acquisition without the gene transfer in kleptoplastic sea slugs, Plakobranchus ocellatus.</title>
        <authorList>
            <person name="Maeda T."/>
            <person name="Takahashi S."/>
            <person name="Yoshida T."/>
            <person name="Shimamura S."/>
            <person name="Takaki Y."/>
            <person name="Nagai Y."/>
            <person name="Toyoda A."/>
            <person name="Suzuki Y."/>
            <person name="Arimoto A."/>
            <person name="Ishii H."/>
            <person name="Satoh N."/>
            <person name="Nishiyama T."/>
            <person name="Hasebe M."/>
            <person name="Maruyama T."/>
            <person name="Minagawa J."/>
            <person name="Obokata J."/>
            <person name="Shigenobu S."/>
        </authorList>
    </citation>
    <scope>NUCLEOTIDE SEQUENCE [LARGE SCALE GENOMIC DNA]</scope>
</reference>
<sequence>MEKLLKDDNAEHRISPEEKQRTLGAVQQYMKYAFFYERQIVRRSQEPLTPEERHTLNAMTKDEWNKLDAAQDEATTIAAAGRAKLLLRGLSPILVKRNSKHVGIVTTVTLLAFLFTVILLVYLVLTCLNASCEGQDGHERQQTSGRTENGLVFLCAVALRDHLDQKGNGPLEKHKQIAVESEDLEMAADIKKEL</sequence>
<gene>
    <name evidence="2" type="ORF">PoB_005085900</name>
</gene>
<comment type="caution">
    <text evidence="2">The sequence shown here is derived from an EMBL/GenBank/DDBJ whole genome shotgun (WGS) entry which is preliminary data.</text>
</comment>
<protein>
    <submittedName>
        <fullName evidence="2">Ankyrin repeat-containing protein</fullName>
    </submittedName>
</protein>
<evidence type="ECO:0000313" key="3">
    <source>
        <dbReference type="Proteomes" id="UP000735302"/>
    </source>
</evidence>
<keyword evidence="3" id="KW-1185">Reference proteome</keyword>
<dbReference type="Proteomes" id="UP000735302">
    <property type="component" value="Unassembled WGS sequence"/>
</dbReference>
<proteinExistence type="predicted"/>
<organism evidence="2 3">
    <name type="scientific">Plakobranchus ocellatus</name>
    <dbReference type="NCBI Taxonomy" id="259542"/>
    <lineage>
        <taxon>Eukaryota</taxon>
        <taxon>Metazoa</taxon>
        <taxon>Spiralia</taxon>
        <taxon>Lophotrochozoa</taxon>
        <taxon>Mollusca</taxon>
        <taxon>Gastropoda</taxon>
        <taxon>Heterobranchia</taxon>
        <taxon>Euthyneura</taxon>
        <taxon>Panpulmonata</taxon>
        <taxon>Sacoglossa</taxon>
        <taxon>Placobranchoidea</taxon>
        <taxon>Plakobranchidae</taxon>
        <taxon>Plakobranchus</taxon>
    </lineage>
</organism>
<evidence type="ECO:0000313" key="2">
    <source>
        <dbReference type="EMBL" id="GFO24354.1"/>
    </source>
</evidence>